<name>A0ABM3LS52_BICAN</name>
<dbReference type="Proteomes" id="UP001652582">
    <property type="component" value="Chromosome 15"/>
</dbReference>
<reference evidence="2" key="1">
    <citation type="submission" date="2025-08" db="UniProtKB">
        <authorList>
            <consortium name="RefSeq"/>
        </authorList>
    </citation>
    <scope>IDENTIFICATION</scope>
</reference>
<proteinExistence type="predicted"/>
<dbReference type="GeneID" id="128198821"/>
<keyword evidence="1" id="KW-1185">Reference proteome</keyword>
<evidence type="ECO:0000313" key="2">
    <source>
        <dbReference type="RefSeq" id="XP_052741901.1"/>
    </source>
</evidence>
<dbReference type="RefSeq" id="XP_052741901.1">
    <property type="nucleotide sequence ID" value="XM_052885941.1"/>
</dbReference>
<sequence length="158" mass="17478">MTWAFSNRPPTFKIPELSRYGVREASTTVESVHAFIFSLGVFKTSDTSFNSLAKRTAPQSSSLGIDTCFIGATLVLEVTKATCTFLCSSITRTYITAEYALLEASLKPCNCTHVSPLLVQKIQEAAHYIGNYLRFGPRLFQMLLGNCFLHHVQVAAVF</sequence>
<evidence type="ECO:0000313" key="1">
    <source>
        <dbReference type="Proteomes" id="UP001652582"/>
    </source>
</evidence>
<gene>
    <name evidence="2" type="primary">LOC128198821</name>
</gene>
<protein>
    <submittedName>
        <fullName evidence="2">Uncharacterized protein LOC128198821</fullName>
    </submittedName>
</protein>
<accession>A0ABM3LS52</accession>
<organism evidence="1 2">
    <name type="scientific">Bicyclus anynana</name>
    <name type="common">Squinting bush brown butterfly</name>
    <dbReference type="NCBI Taxonomy" id="110368"/>
    <lineage>
        <taxon>Eukaryota</taxon>
        <taxon>Metazoa</taxon>
        <taxon>Ecdysozoa</taxon>
        <taxon>Arthropoda</taxon>
        <taxon>Hexapoda</taxon>
        <taxon>Insecta</taxon>
        <taxon>Pterygota</taxon>
        <taxon>Neoptera</taxon>
        <taxon>Endopterygota</taxon>
        <taxon>Lepidoptera</taxon>
        <taxon>Glossata</taxon>
        <taxon>Ditrysia</taxon>
        <taxon>Papilionoidea</taxon>
        <taxon>Nymphalidae</taxon>
        <taxon>Satyrinae</taxon>
        <taxon>Satyrini</taxon>
        <taxon>Mycalesina</taxon>
        <taxon>Bicyclus</taxon>
    </lineage>
</organism>